<feature type="compositionally biased region" description="Basic and acidic residues" evidence="2">
    <location>
        <begin position="44"/>
        <end position="61"/>
    </location>
</feature>
<keyword evidence="4" id="KW-1185">Reference proteome</keyword>
<dbReference type="PANTHER" id="PTHR14845">
    <property type="entry name" value="COILED-COIL DOMAIN-CONTAINING 166"/>
    <property type="match status" value="1"/>
</dbReference>
<feature type="compositionally biased region" description="Basic residues" evidence="2">
    <location>
        <begin position="32"/>
        <end position="43"/>
    </location>
</feature>
<evidence type="ECO:0000313" key="4">
    <source>
        <dbReference type="Proteomes" id="UP000677803"/>
    </source>
</evidence>
<feature type="coiled-coil region" evidence="1">
    <location>
        <begin position="67"/>
        <end position="94"/>
    </location>
</feature>
<evidence type="ECO:0000256" key="2">
    <source>
        <dbReference type="SAM" id="MobiDB-lite"/>
    </source>
</evidence>
<feature type="coiled-coil region" evidence="1">
    <location>
        <begin position="309"/>
        <end position="336"/>
    </location>
</feature>
<name>A0A8S4AE07_9TELE</name>
<dbReference type="Proteomes" id="UP000677803">
    <property type="component" value="Unassembled WGS sequence"/>
</dbReference>
<organism evidence="3 4">
    <name type="scientific">Menidia menidia</name>
    <name type="common">Atlantic silverside</name>
    <dbReference type="NCBI Taxonomy" id="238744"/>
    <lineage>
        <taxon>Eukaryota</taxon>
        <taxon>Metazoa</taxon>
        <taxon>Chordata</taxon>
        <taxon>Craniata</taxon>
        <taxon>Vertebrata</taxon>
        <taxon>Euteleostomi</taxon>
        <taxon>Actinopterygii</taxon>
        <taxon>Neopterygii</taxon>
        <taxon>Teleostei</taxon>
        <taxon>Neoteleostei</taxon>
        <taxon>Acanthomorphata</taxon>
        <taxon>Ovalentaria</taxon>
        <taxon>Atherinomorphae</taxon>
        <taxon>Atheriniformes</taxon>
        <taxon>Atherinopsidae</taxon>
        <taxon>Menidiinae</taxon>
        <taxon>Menidia</taxon>
    </lineage>
</organism>
<dbReference type="PANTHER" id="PTHR14845:SF5">
    <property type="entry name" value="BASAL BODY-ORIENTATION FACTOR 1"/>
    <property type="match status" value="1"/>
</dbReference>
<sequence length="487" mass="56362">KHCRLLVPFPPVTPENPELPVSPVVVAMPGKKASKVKRAKGGKGKKDSKNVPKADKESDVETARANAALWELRLKVTEQDVAEYREESHKLARANEQLTSHLYRAEKSSVDLTGYWEKEVASKEKKVGKSLRECANGISALQESLRKQEALALEERNKVARDFSRMQDKMREMEEREAQMEQELGDMKESMAIADKDYREHLNNLRENFRKEKECLETEVMQRCKTEIAVLKLDHREAIAKLEGALHDAFKKHDQLNESLRKTTKEAEDLKRLAHTLSQDNNSLGVERDLIESMLKKTDAQLEWKKKKFSELRVKVTALEEALELKEEKLEQQDKQAKISLVTIQASQVELEKLQKSLAVRDKEMLHVKQLASAIVKKRTELEEFFHEVLDHVRQEIVANRIQYKKEALQDYRQRFREATAGKIKFPPIRTFHKSPYSTNSVYSDMEATSQWSHRSTSEVQMSDLSWEQKEQVLSLLFAKMNGLQER</sequence>
<comment type="caution">
    <text evidence="3">The sequence shown here is derived from an EMBL/GenBank/DDBJ whole genome shotgun (WGS) entry which is preliminary data.</text>
</comment>
<dbReference type="EMBL" id="CAJRST010002224">
    <property type="protein sequence ID" value="CAG5866377.1"/>
    <property type="molecule type" value="Genomic_DNA"/>
</dbReference>
<feature type="coiled-coil region" evidence="1">
    <location>
        <begin position="138"/>
        <end position="280"/>
    </location>
</feature>
<proteinExistence type="predicted"/>
<keyword evidence="1" id="KW-0175">Coiled coil</keyword>
<protein>
    <submittedName>
        <fullName evidence="3">(Atlantic silverside) hypothetical protein</fullName>
    </submittedName>
</protein>
<feature type="non-terminal residue" evidence="3">
    <location>
        <position position="487"/>
    </location>
</feature>
<accession>A0A8S4AE07</accession>
<evidence type="ECO:0000256" key="1">
    <source>
        <dbReference type="SAM" id="Coils"/>
    </source>
</evidence>
<feature type="region of interest" description="Disordered" evidence="2">
    <location>
        <begin position="1"/>
        <end position="61"/>
    </location>
</feature>
<dbReference type="AlphaFoldDB" id="A0A8S4AE07"/>
<reference evidence="3" key="1">
    <citation type="submission" date="2021-05" db="EMBL/GenBank/DDBJ databases">
        <authorList>
            <person name="Tigano A."/>
        </authorList>
    </citation>
    <scope>NUCLEOTIDE SEQUENCE</scope>
</reference>
<evidence type="ECO:0000313" key="3">
    <source>
        <dbReference type="EMBL" id="CAG5866377.1"/>
    </source>
</evidence>
<gene>
    <name evidence="3" type="ORF">MMEN_LOCUS3116</name>
</gene>